<organism evidence="1 2">
    <name type="scientific">Mycolicibacterium monacense</name>
    <name type="common">Mycobacterium monacense</name>
    <dbReference type="NCBI Taxonomy" id="85693"/>
    <lineage>
        <taxon>Bacteria</taxon>
        <taxon>Bacillati</taxon>
        <taxon>Actinomycetota</taxon>
        <taxon>Actinomycetes</taxon>
        <taxon>Mycobacteriales</taxon>
        <taxon>Mycobacteriaceae</taxon>
        <taxon>Mycolicibacterium</taxon>
    </lineage>
</organism>
<reference evidence="1 2" key="1">
    <citation type="journal article" date="2019" name="Emerg. Microbes Infect.">
        <title>Comprehensive subspecies identification of 175 nontuberculous mycobacteria species based on 7547 genomic profiles.</title>
        <authorList>
            <person name="Matsumoto Y."/>
            <person name="Kinjo T."/>
            <person name="Motooka D."/>
            <person name="Nabeya D."/>
            <person name="Jung N."/>
            <person name="Uechi K."/>
            <person name="Horii T."/>
            <person name="Iida T."/>
            <person name="Fujita J."/>
            <person name="Nakamura S."/>
        </authorList>
    </citation>
    <scope>NUCLEOTIDE SEQUENCE [LARGE SCALE GENOMIC DNA]</scope>
    <source>
        <strain evidence="1 2">JCM 15658</strain>
    </source>
</reference>
<sequence length="88" mass="10184">MGEFWAYRVRRIEEVVQVDVLKLGTQRPSRVLVRWVDETFEGRQEWVPPARLKVRWDGVDAFRAYGQMGHDALETGPSTGPLRRSSTP</sequence>
<name>A0AAD1J3B5_MYCMB</name>
<dbReference type="RefSeq" id="WP_024445172.1">
    <property type="nucleotide sequence ID" value="NZ_AP022617.1"/>
</dbReference>
<accession>A0AAD1J3B5</accession>
<proteinExistence type="predicted"/>
<evidence type="ECO:0000313" key="2">
    <source>
        <dbReference type="Proteomes" id="UP000466039"/>
    </source>
</evidence>
<keyword evidence="2" id="KW-1185">Reference proteome</keyword>
<dbReference type="EMBL" id="AP022617">
    <property type="protein sequence ID" value="BBZ63391.1"/>
    <property type="molecule type" value="Genomic_DNA"/>
</dbReference>
<evidence type="ECO:0000313" key="1">
    <source>
        <dbReference type="EMBL" id="BBZ63391.1"/>
    </source>
</evidence>
<protein>
    <submittedName>
        <fullName evidence="1">Uncharacterized protein</fullName>
    </submittedName>
</protein>
<gene>
    <name evidence="1" type="ORF">MMON_46920</name>
</gene>
<dbReference type="Proteomes" id="UP000466039">
    <property type="component" value="Chromosome"/>
</dbReference>
<dbReference type="AlphaFoldDB" id="A0AAD1J3B5"/>